<protein>
    <submittedName>
        <fullName evidence="2">Uncharacterized protein</fullName>
    </submittedName>
</protein>
<organism evidence="2 3">
    <name type="scientific">Blumeria hordei</name>
    <name type="common">Barley powdery mildew</name>
    <name type="synonym">Blumeria graminis f. sp. hordei</name>
    <dbReference type="NCBI Taxonomy" id="2867405"/>
    <lineage>
        <taxon>Eukaryota</taxon>
        <taxon>Fungi</taxon>
        <taxon>Dikarya</taxon>
        <taxon>Ascomycota</taxon>
        <taxon>Pezizomycotina</taxon>
        <taxon>Leotiomycetes</taxon>
        <taxon>Erysiphales</taxon>
        <taxon>Erysiphaceae</taxon>
        <taxon>Blumeria</taxon>
    </lineage>
</organism>
<dbReference type="VEuPathDB" id="FungiDB:BLGHR1_13127"/>
<reference evidence="2 3" key="1">
    <citation type="submission" date="2017-11" db="EMBL/GenBank/DDBJ databases">
        <authorList>
            <person name="Kracher B."/>
        </authorList>
    </citation>
    <scope>NUCLEOTIDE SEQUENCE [LARGE SCALE GENOMIC DNA]</scope>
    <source>
        <strain evidence="2 3">RACE1</strain>
    </source>
</reference>
<feature type="region of interest" description="Disordered" evidence="1">
    <location>
        <begin position="417"/>
        <end position="483"/>
    </location>
</feature>
<evidence type="ECO:0000313" key="3">
    <source>
        <dbReference type="Proteomes" id="UP000275772"/>
    </source>
</evidence>
<gene>
    <name evidence="2" type="ORF">BLGHR1_13127</name>
</gene>
<sequence>MAKLGKFYFPVSGRKNAPQNSSVAEADNHIPKALRVLGVEAINLDIESKRNGWSYRNFGSNIPKSRSSSSVPSLNESQEISCHENLSKVRGKASSVLGIHQQQYDEEASISNSVRSSCENSSLASKSSHRFQKVPRNTSHSTSDLSGFDFDLKPKNSQKAFASPLTHKAKHDEQNKIDNLVDSSLQTMRSSSTPISCQNPLDAKNNYCYPDKDDDWSHKSSSLAIDAEKRIEAARKIEGAFSGYGRQNLGSPIKGPRPYGSNDSAARSYVSPKNYVKDDFSTLLNFDSISGTKFPEDWVTTSILALATDSEDDESDKARISTSSDKISQCERKNVPSSQVEETAEEAPSPKVYGPSEIQILESVNESCRNLMYARRHCSAASLEICRVSTHSNRFMAVQGEEAARLQDLRLREFLEENHSSDSQGSEEFSPSHPSSPRYIRQSLLSNFSHDGDDDDDDDDGESNYSKFYAAHNSNDSSPEDLSTCSSNIISRFALQSNEAKNSDPRLSTLSSSSVLVEFARIGRVVRCGRPQSKIRTCNAQRRNGT</sequence>
<dbReference type="EMBL" id="UNSH01000042">
    <property type="protein sequence ID" value="SZF02348.1"/>
    <property type="molecule type" value="Genomic_DNA"/>
</dbReference>
<dbReference type="AlphaFoldDB" id="A0A383URL3"/>
<feature type="region of interest" description="Disordered" evidence="1">
    <location>
        <begin position="310"/>
        <end position="354"/>
    </location>
</feature>
<feature type="region of interest" description="Disordered" evidence="1">
    <location>
        <begin position="1"/>
        <end position="26"/>
    </location>
</feature>
<feature type="compositionally biased region" description="Polar residues" evidence="1">
    <location>
        <begin position="472"/>
        <end position="483"/>
    </location>
</feature>
<accession>A0A383URL3</accession>
<dbReference type="Proteomes" id="UP000275772">
    <property type="component" value="Unassembled WGS sequence"/>
</dbReference>
<proteinExistence type="predicted"/>
<feature type="compositionally biased region" description="Polar residues" evidence="1">
    <location>
        <begin position="135"/>
        <end position="145"/>
    </location>
</feature>
<feature type="region of interest" description="Disordered" evidence="1">
    <location>
        <begin position="121"/>
        <end position="146"/>
    </location>
</feature>
<evidence type="ECO:0000256" key="1">
    <source>
        <dbReference type="SAM" id="MobiDB-lite"/>
    </source>
</evidence>
<feature type="compositionally biased region" description="Acidic residues" evidence="1">
    <location>
        <begin position="452"/>
        <end position="462"/>
    </location>
</feature>
<name>A0A383URL3_BLUHO</name>
<evidence type="ECO:0000313" key="2">
    <source>
        <dbReference type="EMBL" id="SZF02348.1"/>
    </source>
</evidence>